<keyword evidence="3" id="KW-1185">Reference proteome</keyword>
<dbReference type="InterPro" id="IPR035985">
    <property type="entry name" value="Ubiquitin-activating_enz"/>
</dbReference>
<proteinExistence type="predicted"/>
<dbReference type="STRING" id="323259.Mhun_0229"/>
<dbReference type="InterPro" id="IPR000594">
    <property type="entry name" value="ThiF_NAD_FAD-bd"/>
</dbReference>
<protein>
    <submittedName>
        <fullName evidence="2">UBA/THIF-type NAD/FAD binding fold protein</fullName>
    </submittedName>
</protein>
<dbReference type="GeneID" id="3924406"/>
<evidence type="ECO:0000259" key="1">
    <source>
        <dbReference type="Pfam" id="PF00899"/>
    </source>
</evidence>
<gene>
    <name evidence="2" type="ordered locus">Mhun_0229</name>
</gene>
<dbReference type="RefSeq" id="WP_011447296.1">
    <property type="nucleotide sequence ID" value="NC_007796.1"/>
</dbReference>
<evidence type="ECO:0000313" key="3">
    <source>
        <dbReference type="Proteomes" id="UP000001941"/>
    </source>
</evidence>
<organism evidence="2 3">
    <name type="scientific">Methanospirillum hungatei JF-1 (strain ATCC 27890 / DSM 864 / NBRC 100397 / JF-1)</name>
    <dbReference type="NCBI Taxonomy" id="323259"/>
    <lineage>
        <taxon>Archaea</taxon>
        <taxon>Methanobacteriati</taxon>
        <taxon>Methanobacteriota</taxon>
        <taxon>Stenosarchaea group</taxon>
        <taxon>Methanomicrobia</taxon>
        <taxon>Methanomicrobiales</taxon>
        <taxon>Methanospirillaceae</taxon>
        <taxon>Methanospirillum</taxon>
    </lineage>
</organism>
<dbReference type="SUPFAM" id="SSF69572">
    <property type="entry name" value="Activating enzymes of the ubiquitin-like proteins"/>
    <property type="match status" value="1"/>
</dbReference>
<feature type="domain" description="THIF-type NAD/FAD binding fold" evidence="1">
    <location>
        <begin position="5"/>
        <end position="145"/>
    </location>
</feature>
<dbReference type="eggNOG" id="arCOG01677">
    <property type="taxonomic scope" value="Archaea"/>
</dbReference>
<dbReference type="EnsemblBacteria" id="ABD40001">
    <property type="protein sequence ID" value="ABD40001"/>
    <property type="gene ID" value="Mhun_0229"/>
</dbReference>
<reference evidence="3" key="1">
    <citation type="journal article" date="2016" name="Stand. Genomic Sci.">
        <title>Complete genome sequence of Methanospirillum hungatei type strain JF1.</title>
        <authorList>
            <person name="Gunsalus R.P."/>
            <person name="Cook L.E."/>
            <person name="Crable B."/>
            <person name="Rohlin L."/>
            <person name="McDonald E."/>
            <person name="Mouttaki H."/>
            <person name="Sieber J.R."/>
            <person name="Poweleit N."/>
            <person name="Zhou H."/>
            <person name="Lapidus A.L."/>
            <person name="Daligault H.E."/>
            <person name="Land M."/>
            <person name="Gilna P."/>
            <person name="Ivanova N."/>
            <person name="Kyrpides N."/>
            <person name="Culley D.E."/>
            <person name="McInerney M.J."/>
        </authorList>
    </citation>
    <scope>NUCLEOTIDE SEQUENCE [LARGE SCALE GENOMIC DNA]</scope>
    <source>
        <strain evidence="3">ATCC 27890 / DSM 864 / NBRC 100397 / JF-1</strain>
    </source>
</reference>
<dbReference type="OrthoDB" id="63188at2157"/>
<evidence type="ECO:0000313" key="2">
    <source>
        <dbReference type="EMBL" id="ABD40001.1"/>
    </source>
</evidence>
<dbReference type="Pfam" id="PF00899">
    <property type="entry name" value="ThiF"/>
    <property type="match status" value="1"/>
</dbReference>
<accession>Q2FPY0</accession>
<dbReference type="PIRSF" id="PIRSF006529">
    <property type="entry name" value="UCP006529_dinclt"/>
    <property type="match status" value="1"/>
</dbReference>
<dbReference type="HOGENOM" id="CLU_1346434_0_0_2"/>
<sequence length="214" mass="23417">MTIIEMENQKIPRGHVTLVGLGRLGFRIALDLIQVHRGGPKKITVIDGQKISAEDIIFRMNGGTIGEYKVDLLHQLSHPQNTRQIETIHENIAPHNLDLITGDVVSIQIAGGDTLPVTAMIVAHAHSYGAKTISTMGVSGIGNEQIRALDIDSADPHNPIVKSLRDQQIKGHILVGTGKLIRDWEPVTPHILDRVSEVMTAEILTLLHETWLSG</sequence>
<dbReference type="KEGG" id="mhu:Mhun_0229"/>
<dbReference type="InterPro" id="IPR012028">
    <property type="entry name" value="UCP006529_dinclt"/>
</dbReference>
<name>Q2FPY0_METHJ</name>
<dbReference type="AlphaFoldDB" id="Q2FPY0"/>
<dbReference type="InParanoid" id="Q2FPY0"/>
<dbReference type="EMBL" id="CP000254">
    <property type="protein sequence ID" value="ABD40001.1"/>
    <property type="molecule type" value="Genomic_DNA"/>
</dbReference>
<dbReference type="Gene3D" id="3.40.50.720">
    <property type="entry name" value="NAD(P)-binding Rossmann-like Domain"/>
    <property type="match status" value="1"/>
</dbReference>
<dbReference type="GO" id="GO:0008641">
    <property type="term" value="F:ubiquitin-like modifier activating enzyme activity"/>
    <property type="evidence" value="ECO:0007669"/>
    <property type="project" value="InterPro"/>
</dbReference>
<dbReference type="Proteomes" id="UP000001941">
    <property type="component" value="Chromosome"/>
</dbReference>